<dbReference type="GO" id="GO:0006897">
    <property type="term" value="P:endocytosis"/>
    <property type="evidence" value="ECO:0007669"/>
    <property type="project" value="TreeGrafter"/>
</dbReference>
<feature type="compositionally biased region" description="Basic and acidic residues" evidence="1">
    <location>
        <begin position="1188"/>
        <end position="1198"/>
    </location>
</feature>
<feature type="region of interest" description="Disordered" evidence="1">
    <location>
        <begin position="412"/>
        <end position="475"/>
    </location>
</feature>
<dbReference type="InterPro" id="IPR002048">
    <property type="entry name" value="EF_hand_dom"/>
</dbReference>
<feature type="compositionally biased region" description="Low complexity" evidence="1">
    <location>
        <begin position="683"/>
        <end position="706"/>
    </location>
</feature>
<dbReference type="PANTHER" id="PTHR11216">
    <property type="entry name" value="EH DOMAIN"/>
    <property type="match status" value="1"/>
</dbReference>
<feature type="region of interest" description="Disordered" evidence="1">
    <location>
        <begin position="102"/>
        <end position="129"/>
    </location>
</feature>
<dbReference type="SMART" id="SM00027">
    <property type="entry name" value="EH"/>
    <property type="match status" value="3"/>
</dbReference>
<feature type="compositionally biased region" description="Low complexity" evidence="1">
    <location>
        <begin position="714"/>
        <end position="731"/>
    </location>
</feature>
<feature type="compositionally biased region" description="Low complexity" evidence="1">
    <location>
        <begin position="1135"/>
        <end position="1147"/>
    </location>
</feature>
<evidence type="ECO:0000256" key="1">
    <source>
        <dbReference type="SAM" id="MobiDB-lite"/>
    </source>
</evidence>
<dbReference type="Pfam" id="PF12763">
    <property type="entry name" value="EH"/>
    <property type="match status" value="3"/>
</dbReference>
<feature type="compositionally biased region" description="Low complexity" evidence="1">
    <location>
        <begin position="455"/>
        <end position="466"/>
    </location>
</feature>
<feature type="region of interest" description="Disordered" evidence="1">
    <location>
        <begin position="1001"/>
        <end position="1034"/>
    </location>
</feature>
<dbReference type="EMBL" id="JAKELL010000001">
    <property type="protein sequence ID" value="KAH9001436.1"/>
    <property type="molecule type" value="Genomic_DNA"/>
</dbReference>
<feature type="compositionally biased region" description="Low complexity" evidence="1">
    <location>
        <begin position="1015"/>
        <end position="1027"/>
    </location>
</feature>
<feature type="compositionally biased region" description="Pro residues" evidence="1">
    <location>
        <begin position="869"/>
        <end position="879"/>
    </location>
</feature>
<evidence type="ECO:0000259" key="2">
    <source>
        <dbReference type="PROSITE" id="PS50030"/>
    </source>
</evidence>
<feature type="region of interest" description="Disordered" evidence="1">
    <location>
        <begin position="683"/>
        <end position="777"/>
    </location>
</feature>
<evidence type="ECO:0000313" key="6">
    <source>
        <dbReference type="Proteomes" id="UP001201163"/>
    </source>
</evidence>
<dbReference type="GO" id="GO:0005737">
    <property type="term" value="C:cytoplasm"/>
    <property type="evidence" value="ECO:0007669"/>
    <property type="project" value="TreeGrafter"/>
</dbReference>
<dbReference type="SUPFAM" id="SSF46934">
    <property type="entry name" value="UBA-like"/>
    <property type="match status" value="1"/>
</dbReference>
<proteinExistence type="predicted"/>
<feature type="region of interest" description="Disordered" evidence="1">
    <location>
        <begin position="1083"/>
        <end position="1230"/>
    </location>
</feature>
<feature type="domain" description="EH" evidence="3">
    <location>
        <begin position="133"/>
        <end position="223"/>
    </location>
</feature>
<feature type="compositionally biased region" description="Polar residues" evidence="1">
    <location>
        <begin position="278"/>
        <end position="290"/>
    </location>
</feature>
<dbReference type="Pfam" id="PF00627">
    <property type="entry name" value="UBA"/>
    <property type="match status" value="1"/>
</dbReference>
<feature type="region of interest" description="Disordered" evidence="1">
    <location>
        <begin position="221"/>
        <end position="313"/>
    </location>
</feature>
<dbReference type="GO" id="GO:0016197">
    <property type="term" value="P:endosomal transport"/>
    <property type="evidence" value="ECO:0007669"/>
    <property type="project" value="TreeGrafter"/>
</dbReference>
<dbReference type="SUPFAM" id="SSF47473">
    <property type="entry name" value="EF-hand"/>
    <property type="match status" value="3"/>
</dbReference>
<dbReference type="PROSITE" id="PS50030">
    <property type="entry name" value="UBA"/>
    <property type="match status" value="1"/>
</dbReference>
<dbReference type="GO" id="GO:0005509">
    <property type="term" value="F:calcium ion binding"/>
    <property type="evidence" value="ECO:0007669"/>
    <property type="project" value="InterPro"/>
</dbReference>
<gene>
    <name evidence="5" type="ORF">EDB92DRAFT_1826676</name>
</gene>
<dbReference type="Gene3D" id="1.10.238.10">
    <property type="entry name" value="EF-hand"/>
    <property type="match status" value="3"/>
</dbReference>
<dbReference type="PROSITE" id="PS50222">
    <property type="entry name" value="EF_HAND_2"/>
    <property type="match status" value="1"/>
</dbReference>
<evidence type="ECO:0000259" key="3">
    <source>
        <dbReference type="PROSITE" id="PS50031"/>
    </source>
</evidence>
<dbReference type="InterPro" id="IPR009060">
    <property type="entry name" value="UBA-like_sf"/>
</dbReference>
<feature type="compositionally biased region" description="Low complexity" evidence="1">
    <location>
        <begin position="264"/>
        <end position="277"/>
    </location>
</feature>
<protein>
    <submittedName>
        <fullName evidence="5">Uncharacterized protein</fullName>
    </submittedName>
</protein>
<feature type="compositionally biased region" description="Low complexity" evidence="1">
    <location>
        <begin position="302"/>
        <end position="313"/>
    </location>
</feature>
<feature type="domain" description="EH" evidence="3">
    <location>
        <begin position="321"/>
        <end position="410"/>
    </location>
</feature>
<dbReference type="InterPro" id="IPR015940">
    <property type="entry name" value="UBA"/>
</dbReference>
<feature type="domain" description="EF-hand" evidence="4">
    <location>
        <begin position="354"/>
        <end position="389"/>
    </location>
</feature>
<sequence>MSMASAFSPTQGEAALVNQIFNKHDPQKFGVITGDVAVKVFGGANLNATTLGQIWGIADAENQGFLTRKGVSIAVRLLGWAQKGDAISADLVNKPGPLAVIDGFPSPSEPRRAISPSPQSPGSRLPPPLTAQDKAKFVRLFNGCGPVNGLLSGEKAREVFVKSKLPVEKLSQIWNLSDTHNRGTLDVTDFTVAMYLIQASMSGQLSFIPTTLPPGLYEMASGSSGSAVASHTTGNSGSFSPGLSSTFPQNNGSSVVRQQLTGKPLQPQYSGQPLQQQFTGPALQQHQTGPTKLPRNAPAPGPFAAASAAQTQPAWDVTPSEKANADKFFDTLDVHKRGYIEGDVAVPFMIDSKLPEDDLALIWDLADLNNDGRLTREGFAVAMHLIIGKLAGKDLPSTLPLSLMPPSMRTAAVPPTSPFHPPPSESLKDLIWDDSPTSPVASQPQSILQPQRTGPLSPQSSFSPPQATVPQSSGRGVFGLPGISCSTMTMTVATGAPSIGNLQNQLQSTTRSLENTKTERSTVEATVQDQAAQLSTLQTQLSLAKAAYETESRLLSTLRERFSNQTSQIQKAREELIRAESDLSAIRVEKAEVEQGLMRDKEEVRELQRKMTETGSVIEQVKAEIEKAKKDAKQQKGLLAIAKKQLSTREAEKSKISQELQDAVAEAEAITRELESAEAELAAEPTVATGSNGLPLTSSPSLSGDSVTFAATQPLPGTPGSPSSISGSLGPKSNNPFELRLAAGSGSRSQSPFLPFADPSIPTPAGATPVPNEGTTTDNTFNFDQVFGGGEEVRRAPDVDDLPTSPEEDLSLSTPKIGGELQAITNEDLSPPSSDQDLFSTPPMSALDALGAGAQSPSGEPDVLKLPPAGVPSAPPSIDQPPGTHTDINTSLQRARSPASNGHASPQTGFEASFVPLTAVVTSSKATDAQSTNPFPPAPTQNASPFAAATSPFGVSLDSAKVAGGFPGAEPVATENKFTSDLGFDAEFDFGASVSPPVVAVSPSGSTAFPPPPTSSSGITKSSSSPPAGSGFETTFIPQQVTTSSAPAASAVDGLPTLPPVVESKPFSFEDAFSSSLSPVTVAATPAAPGQPRPSADVPPSLSFESAFGSNTTQGESGFKTTSSRTSSVPQATESPSTLSTFTPSSPIHGPTSPHDTVSFPLSPPREASPPPRVASPKVRTSTSSSRESGDKGKDQGRHSKLSIRLPGFGKRKKTQDTQPPSQLSQQHLAPIVDENVRRTSPAVDDDVEPVKQLCSMGFSRTQAVAALEANSYDFQRALNSLLSSA</sequence>
<organism evidence="5 6">
    <name type="scientific">Lactarius akahatsu</name>
    <dbReference type="NCBI Taxonomy" id="416441"/>
    <lineage>
        <taxon>Eukaryota</taxon>
        <taxon>Fungi</taxon>
        <taxon>Dikarya</taxon>
        <taxon>Basidiomycota</taxon>
        <taxon>Agaricomycotina</taxon>
        <taxon>Agaricomycetes</taxon>
        <taxon>Russulales</taxon>
        <taxon>Russulaceae</taxon>
        <taxon>Lactarius</taxon>
    </lineage>
</organism>
<dbReference type="PROSITE" id="PS50031">
    <property type="entry name" value="EH"/>
    <property type="match status" value="3"/>
</dbReference>
<dbReference type="InterPro" id="IPR011992">
    <property type="entry name" value="EF-hand-dom_pair"/>
</dbReference>
<feature type="region of interest" description="Disordered" evidence="1">
    <location>
        <begin position="794"/>
        <end position="909"/>
    </location>
</feature>
<accession>A0AAD4QI84</accession>
<feature type="compositionally biased region" description="Polar residues" evidence="1">
    <location>
        <begin position="1217"/>
        <end position="1228"/>
    </location>
</feature>
<feature type="domain" description="EH" evidence="3">
    <location>
        <begin position="13"/>
        <end position="111"/>
    </location>
</feature>
<evidence type="ECO:0000313" key="5">
    <source>
        <dbReference type="EMBL" id="KAH9001436.1"/>
    </source>
</evidence>
<dbReference type="Gene3D" id="1.10.8.10">
    <property type="entry name" value="DNA helicase RuvA subunit, C-terminal domain"/>
    <property type="match status" value="1"/>
</dbReference>
<feature type="region of interest" description="Disordered" evidence="1">
    <location>
        <begin position="925"/>
        <end position="946"/>
    </location>
</feature>
<feature type="compositionally biased region" description="Polar residues" evidence="1">
    <location>
        <begin position="231"/>
        <end position="261"/>
    </location>
</feature>
<dbReference type="Proteomes" id="UP001201163">
    <property type="component" value="Unassembled WGS sequence"/>
</dbReference>
<feature type="compositionally biased region" description="Pro residues" evidence="1">
    <location>
        <begin position="1162"/>
        <end position="1174"/>
    </location>
</feature>
<evidence type="ECO:0000259" key="4">
    <source>
        <dbReference type="PROSITE" id="PS50222"/>
    </source>
</evidence>
<feature type="compositionally biased region" description="Low complexity" evidence="1">
    <location>
        <begin position="221"/>
        <end position="230"/>
    </location>
</feature>
<dbReference type="CDD" id="cd00052">
    <property type="entry name" value="EH"/>
    <property type="match status" value="3"/>
</dbReference>
<comment type="caution">
    <text evidence="5">The sequence shown here is derived from an EMBL/GenBank/DDBJ whole genome shotgun (WGS) entry which is preliminary data.</text>
</comment>
<dbReference type="SMART" id="SM00165">
    <property type="entry name" value="UBA"/>
    <property type="match status" value="1"/>
</dbReference>
<feature type="compositionally biased region" description="Pro residues" evidence="1">
    <location>
        <begin position="415"/>
        <end position="424"/>
    </location>
</feature>
<reference evidence="5" key="1">
    <citation type="submission" date="2022-01" db="EMBL/GenBank/DDBJ databases">
        <title>Comparative genomics reveals a dynamic genome evolution in the ectomycorrhizal milk-cap (Lactarius) mushrooms.</title>
        <authorList>
            <consortium name="DOE Joint Genome Institute"/>
            <person name="Lebreton A."/>
            <person name="Tang N."/>
            <person name="Kuo A."/>
            <person name="LaButti K."/>
            <person name="Drula E."/>
            <person name="Barry K."/>
            <person name="Clum A."/>
            <person name="Lipzen A."/>
            <person name="Mousain D."/>
            <person name="Ng V."/>
            <person name="Wang R."/>
            <person name="Wang X."/>
            <person name="Dai Y."/>
            <person name="Henrissat B."/>
            <person name="Grigoriev I.V."/>
            <person name="Guerin-Laguette A."/>
            <person name="Yu F."/>
            <person name="Martin F.M."/>
        </authorList>
    </citation>
    <scope>NUCLEOTIDE SEQUENCE</scope>
    <source>
        <strain evidence="5">QP</strain>
    </source>
</reference>
<feature type="compositionally biased region" description="Polar residues" evidence="1">
    <location>
        <begin position="435"/>
        <end position="454"/>
    </location>
</feature>
<feature type="compositionally biased region" description="Polar residues" evidence="1">
    <location>
        <begin position="886"/>
        <end position="909"/>
    </location>
</feature>
<dbReference type="GO" id="GO:0005886">
    <property type="term" value="C:plasma membrane"/>
    <property type="evidence" value="ECO:0007669"/>
    <property type="project" value="TreeGrafter"/>
</dbReference>
<dbReference type="InterPro" id="IPR000261">
    <property type="entry name" value="EH_dom"/>
</dbReference>
<dbReference type="PANTHER" id="PTHR11216:SF170">
    <property type="entry name" value="DYNAMIN ASSOCIATED PROTEIN 160, ISOFORM D"/>
    <property type="match status" value="1"/>
</dbReference>
<feature type="compositionally biased region" description="Polar residues" evidence="1">
    <location>
        <begin position="1108"/>
        <end position="1134"/>
    </location>
</feature>
<name>A0AAD4QI84_9AGAM</name>
<keyword evidence="6" id="KW-1185">Reference proteome</keyword>
<feature type="domain" description="UBA" evidence="2">
    <location>
        <begin position="1243"/>
        <end position="1285"/>
    </location>
</feature>
<feature type="compositionally biased region" description="Polar residues" evidence="1">
    <location>
        <begin position="823"/>
        <end position="843"/>
    </location>
</feature>